<feature type="compositionally biased region" description="Low complexity" evidence="2">
    <location>
        <begin position="271"/>
        <end position="281"/>
    </location>
</feature>
<dbReference type="EMBL" id="MNAD01001079">
    <property type="protein sequence ID" value="OJT08152.1"/>
    <property type="molecule type" value="Genomic_DNA"/>
</dbReference>
<dbReference type="OMA" id="HQADTIA"/>
<feature type="coiled-coil region" evidence="1">
    <location>
        <begin position="44"/>
        <end position="138"/>
    </location>
</feature>
<comment type="caution">
    <text evidence="3">The sequence shown here is derived from an EMBL/GenBank/DDBJ whole genome shotgun (WGS) entry which is preliminary data.</text>
</comment>
<dbReference type="OrthoDB" id="3269067at2759"/>
<feature type="compositionally biased region" description="Polar residues" evidence="2">
    <location>
        <begin position="407"/>
        <end position="417"/>
    </location>
</feature>
<reference evidence="3 4" key="1">
    <citation type="submission" date="2016-10" db="EMBL/GenBank/DDBJ databases">
        <title>Genome sequence of the basidiomycete white-rot fungus Trametes pubescens.</title>
        <authorList>
            <person name="Makela M.R."/>
            <person name="Granchi Z."/>
            <person name="Peng M."/>
            <person name="De Vries R.P."/>
            <person name="Grigoriev I."/>
            <person name="Riley R."/>
            <person name="Hilden K."/>
        </authorList>
    </citation>
    <scope>NUCLEOTIDE SEQUENCE [LARGE SCALE GENOMIC DNA]</scope>
    <source>
        <strain evidence="3 4">FBCC735</strain>
    </source>
</reference>
<evidence type="ECO:0000313" key="4">
    <source>
        <dbReference type="Proteomes" id="UP000184267"/>
    </source>
</evidence>
<name>A0A1M2VKT2_TRAPU</name>
<feature type="compositionally biased region" description="Basic residues" evidence="2">
    <location>
        <begin position="347"/>
        <end position="360"/>
    </location>
</feature>
<feature type="region of interest" description="Disordered" evidence="2">
    <location>
        <begin position="188"/>
        <end position="469"/>
    </location>
</feature>
<feature type="compositionally biased region" description="Polar residues" evidence="2">
    <location>
        <begin position="190"/>
        <end position="204"/>
    </location>
</feature>
<feature type="compositionally biased region" description="Low complexity" evidence="2">
    <location>
        <begin position="418"/>
        <end position="443"/>
    </location>
</feature>
<evidence type="ECO:0000256" key="1">
    <source>
        <dbReference type="SAM" id="Coils"/>
    </source>
</evidence>
<feature type="compositionally biased region" description="Polar residues" evidence="2">
    <location>
        <begin position="248"/>
        <end position="258"/>
    </location>
</feature>
<proteinExistence type="predicted"/>
<evidence type="ECO:0000256" key="2">
    <source>
        <dbReference type="SAM" id="MobiDB-lite"/>
    </source>
</evidence>
<feature type="region of interest" description="Disordered" evidence="2">
    <location>
        <begin position="1"/>
        <end position="20"/>
    </location>
</feature>
<keyword evidence="4" id="KW-1185">Reference proteome</keyword>
<feature type="compositionally biased region" description="Polar residues" evidence="2">
    <location>
        <begin position="10"/>
        <end position="20"/>
    </location>
</feature>
<evidence type="ECO:0000313" key="3">
    <source>
        <dbReference type="EMBL" id="OJT08152.1"/>
    </source>
</evidence>
<organism evidence="3 4">
    <name type="scientific">Trametes pubescens</name>
    <name type="common">White-rot fungus</name>
    <dbReference type="NCBI Taxonomy" id="154538"/>
    <lineage>
        <taxon>Eukaryota</taxon>
        <taxon>Fungi</taxon>
        <taxon>Dikarya</taxon>
        <taxon>Basidiomycota</taxon>
        <taxon>Agaricomycotina</taxon>
        <taxon>Agaricomycetes</taxon>
        <taxon>Polyporales</taxon>
        <taxon>Polyporaceae</taxon>
        <taxon>Trametes</taxon>
    </lineage>
</organism>
<feature type="compositionally biased region" description="Acidic residues" evidence="2">
    <location>
        <begin position="364"/>
        <end position="396"/>
    </location>
</feature>
<accession>A0A1M2VKT2</accession>
<dbReference type="Proteomes" id="UP000184267">
    <property type="component" value="Unassembled WGS sequence"/>
</dbReference>
<sequence>MPGPTKSMPPASSSSNPVSDALTSLTRAASVAFNAVQEHAQTDIAQARAERDDALRVAQEARLDAKDLELREEGWRAALDKSDMTIKHQADTIAQLRNEVEQWKTQLTRLEESSRQEIEDWKEQYRRAEHERARLSARIDELITGQLAVCRIQASRSLRRLFNPFQWNAAAQVYTTPYAPRLAYTDVAEPSTSSSGPKRASTVSHSRRPGGTPHGGGRAHPDTDGAPSTSRKPRVAGGAHADRDPQSKSRGGSPTRLTTGRRKEQVSVEIPRASGSRAAARASRHPSPPRRDSQVFSEPRQQVIRRVTAFVDVKEEESDVAFDDQGSARSGSAYDPDEDVPPIPPSGRRRRASQPTRRRKVVQDWDEDEQTPDVGDDADQFEESPEPEDEEEDDELLLGPKVCRTCLRSSVTLTPVLQKSKPSASSAKQPRAHGAAKGQGAAKNLKRKLDADTGVSSGRAGAAKTAKTR</sequence>
<gene>
    <name evidence="3" type="ORF">TRAPUB_948</name>
</gene>
<dbReference type="AlphaFoldDB" id="A0A1M2VKT2"/>
<keyword evidence="1" id="KW-0175">Coiled coil</keyword>
<protein>
    <submittedName>
        <fullName evidence="3">Uncharacterized protein</fullName>
    </submittedName>
</protein>